<dbReference type="RefSeq" id="WP_004148665.1">
    <property type="nucleotide sequence ID" value="NZ_CP040993.1"/>
</dbReference>
<keyword evidence="1" id="KW-0732">Signal</keyword>
<evidence type="ECO:0000313" key="2">
    <source>
        <dbReference type="EMBL" id="STV26386.1"/>
    </source>
</evidence>
<reference evidence="2 3" key="1">
    <citation type="submission" date="2018-06" db="EMBL/GenBank/DDBJ databases">
        <authorList>
            <consortium name="Pathogen Informatics"/>
            <person name="Doyle S."/>
        </authorList>
    </citation>
    <scope>NUCLEOTIDE SEQUENCE [LARGE SCALE GENOMIC DNA]</scope>
    <source>
        <strain evidence="2 3">NCTC204</strain>
    </source>
</reference>
<dbReference type="EMBL" id="UGMD01000002">
    <property type="protein sequence ID" value="STV26386.1"/>
    <property type="molecule type" value="Genomic_DNA"/>
</dbReference>
<dbReference type="AlphaFoldDB" id="A0A378B037"/>
<name>A0A378B037_KLEPN</name>
<feature type="chain" id="PRO_5016607234" description="Lipoprotein" evidence="1">
    <location>
        <begin position="20"/>
        <end position="148"/>
    </location>
</feature>
<protein>
    <recommendedName>
        <fullName evidence="4">Lipoprotein</fullName>
    </recommendedName>
</protein>
<sequence length="148" mass="16822">MKKVLLAFLPLMLTGCVNPVNQVPAYNPTPVVQPEEAPLVTITPDQVKKLTNEYLAYCNVTPYTFLGKEQLASDKEACDKETKYRLKHKKLTKAEEQKNESYAKEMDDFDQKIKEQGQKSLKALEACNENPIICRIHMTDKELDEGGM</sequence>
<dbReference type="PROSITE" id="PS51257">
    <property type="entry name" value="PROKAR_LIPOPROTEIN"/>
    <property type="match status" value="1"/>
</dbReference>
<organism evidence="2 3">
    <name type="scientific">Klebsiella pneumoniae</name>
    <dbReference type="NCBI Taxonomy" id="573"/>
    <lineage>
        <taxon>Bacteria</taxon>
        <taxon>Pseudomonadati</taxon>
        <taxon>Pseudomonadota</taxon>
        <taxon>Gammaproteobacteria</taxon>
        <taxon>Enterobacterales</taxon>
        <taxon>Enterobacteriaceae</taxon>
        <taxon>Klebsiella/Raoultella group</taxon>
        <taxon>Klebsiella</taxon>
        <taxon>Klebsiella pneumoniae complex</taxon>
    </lineage>
</organism>
<evidence type="ECO:0000256" key="1">
    <source>
        <dbReference type="SAM" id="SignalP"/>
    </source>
</evidence>
<feature type="signal peptide" evidence="1">
    <location>
        <begin position="1"/>
        <end position="19"/>
    </location>
</feature>
<dbReference type="Proteomes" id="UP000255192">
    <property type="component" value="Unassembled WGS sequence"/>
</dbReference>
<gene>
    <name evidence="2" type="ORF">NCTC204_05050</name>
</gene>
<evidence type="ECO:0008006" key="4">
    <source>
        <dbReference type="Google" id="ProtNLM"/>
    </source>
</evidence>
<accession>A0A378B037</accession>
<proteinExistence type="predicted"/>
<evidence type="ECO:0000313" key="3">
    <source>
        <dbReference type="Proteomes" id="UP000255192"/>
    </source>
</evidence>